<comment type="caution">
    <text evidence="1">The sequence shown here is derived from an EMBL/GenBank/DDBJ whole genome shotgun (WGS) entry which is preliminary data.</text>
</comment>
<protein>
    <submittedName>
        <fullName evidence="1">Uncharacterized protein</fullName>
    </submittedName>
</protein>
<name>A0ABP5SKR3_9ACTN</name>
<accession>A0ABP5SKR3</accession>
<evidence type="ECO:0000313" key="1">
    <source>
        <dbReference type="EMBL" id="GAA2333618.1"/>
    </source>
</evidence>
<evidence type="ECO:0000313" key="2">
    <source>
        <dbReference type="Proteomes" id="UP001501584"/>
    </source>
</evidence>
<dbReference type="Proteomes" id="UP001501584">
    <property type="component" value="Unassembled WGS sequence"/>
</dbReference>
<keyword evidence="2" id="KW-1185">Reference proteome</keyword>
<proteinExistence type="predicted"/>
<dbReference type="EMBL" id="BAAASX010000004">
    <property type="protein sequence ID" value="GAA2333618.1"/>
    <property type="molecule type" value="Genomic_DNA"/>
</dbReference>
<organism evidence="1 2">
    <name type="scientific">Glycomyces rutgersensis</name>
    <dbReference type="NCBI Taxonomy" id="58115"/>
    <lineage>
        <taxon>Bacteria</taxon>
        <taxon>Bacillati</taxon>
        <taxon>Actinomycetota</taxon>
        <taxon>Actinomycetes</taxon>
        <taxon>Glycomycetales</taxon>
        <taxon>Glycomycetaceae</taxon>
        <taxon>Glycomyces</taxon>
    </lineage>
</organism>
<reference evidence="2" key="1">
    <citation type="journal article" date="2019" name="Int. J. Syst. Evol. Microbiol.">
        <title>The Global Catalogue of Microorganisms (GCM) 10K type strain sequencing project: providing services to taxonomists for standard genome sequencing and annotation.</title>
        <authorList>
            <consortium name="The Broad Institute Genomics Platform"/>
            <consortium name="The Broad Institute Genome Sequencing Center for Infectious Disease"/>
            <person name="Wu L."/>
            <person name="Ma J."/>
        </authorList>
    </citation>
    <scope>NUCLEOTIDE SEQUENCE [LARGE SCALE GENOMIC DNA]</scope>
    <source>
        <strain evidence="2">JCM 6238</strain>
    </source>
</reference>
<sequence>MIDLPAPQGIITASHNGSSNFALSVLDSGNAMSELPINVIGSYEGTTAYGMDELSEDAAALEIVADGDWEITVAPVTDAPEFSDSQAAQGDGVYLYTGGPATWALSHDGESNFAIVYVSDSLFGSELLVNEIGPYEGTVAVTSGPGVVIVIADGEWSLSPS</sequence>
<gene>
    <name evidence="1" type="ORF">GCM10010403_26930</name>
</gene>